<comment type="caution">
    <text evidence="6">The sequence shown here is derived from an EMBL/GenBank/DDBJ whole genome shotgun (WGS) entry which is preliminary data.</text>
</comment>
<reference evidence="6" key="1">
    <citation type="submission" date="2020-05" db="EMBL/GenBank/DDBJ databases">
        <title>Phylogenomic resolution of chytrid fungi.</title>
        <authorList>
            <person name="Stajich J.E."/>
            <person name="Amses K."/>
            <person name="Simmons R."/>
            <person name="Seto K."/>
            <person name="Myers J."/>
            <person name="Bonds A."/>
            <person name="Quandt C.A."/>
            <person name="Barry K."/>
            <person name="Liu P."/>
            <person name="Grigoriev I."/>
            <person name="Longcore J.E."/>
            <person name="James T.Y."/>
        </authorList>
    </citation>
    <scope>NUCLEOTIDE SEQUENCE</scope>
    <source>
        <strain evidence="6">JEL0476</strain>
    </source>
</reference>
<evidence type="ECO:0000256" key="5">
    <source>
        <dbReference type="ARBA" id="ARBA00038063"/>
    </source>
</evidence>
<dbReference type="GO" id="GO:0000049">
    <property type="term" value="F:tRNA binding"/>
    <property type="evidence" value="ECO:0007669"/>
    <property type="project" value="UniProtKB-KW"/>
</dbReference>
<dbReference type="PANTHER" id="PTHR17224">
    <property type="entry name" value="PEPTIDYL-TRNA HYDROLASE"/>
    <property type="match status" value="1"/>
</dbReference>
<dbReference type="AlphaFoldDB" id="A0AAD5TX33"/>
<accession>A0AAD5TX33</accession>
<protein>
    <recommendedName>
        <fullName evidence="1">peptidyl-tRNA hydrolase</fullName>
        <ecNumber evidence="1">3.1.1.29</ecNumber>
    </recommendedName>
</protein>
<keyword evidence="4" id="KW-0694">RNA-binding</keyword>
<sequence>MFGIDPKNIILVHDDLDSNFGKIKLKENGSAGGHNGVRSVISTLKTHNFDRIKIGIGRPNTNEGSKKITVTNYVLEKFNEAELDALDKLHFKEFELFLINLLLKK</sequence>
<dbReference type="PROSITE" id="PS01196">
    <property type="entry name" value="PEPT_TRNA_HYDROL_2"/>
    <property type="match status" value="1"/>
</dbReference>
<dbReference type="InterPro" id="IPR001328">
    <property type="entry name" value="Pept_tRNA_hydro"/>
</dbReference>
<dbReference type="SUPFAM" id="SSF53178">
    <property type="entry name" value="Peptidyl-tRNA hydrolase-like"/>
    <property type="match status" value="1"/>
</dbReference>
<evidence type="ECO:0000313" key="6">
    <source>
        <dbReference type="EMBL" id="KAJ3199255.1"/>
    </source>
</evidence>
<dbReference type="Gene3D" id="3.40.50.1470">
    <property type="entry name" value="Peptidyl-tRNA hydrolase"/>
    <property type="match status" value="1"/>
</dbReference>
<gene>
    <name evidence="6" type="primary">OSBPL8_1</name>
    <name evidence="6" type="ORF">HK099_003246</name>
</gene>
<proteinExistence type="inferred from homology"/>
<comment type="similarity">
    <text evidence="5">Belongs to the PTH family.</text>
</comment>
<evidence type="ECO:0000256" key="4">
    <source>
        <dbReference type="ARBA" id="ARBA00022884"/>
    </source>
</evidence>
<evidence type="ECO:0000256" key="1">
    <source>
        <dbReference type="ARBA" id="ARBA00013260"/>
    </source>
</evidence>
<keyword evidence="3" id="KW-0378">Hydrolase</keyword>
<dbReference type="EMBL" id="JADGJW010002154">
    <property type="protein sequence ID" value="KAJ3199255.1"/>
    <property type="molecule type" value="Genomic_DNA"/>
</dbReference>
<dbReference type="PANTHER" id="PTHR17224:SF1">
    <property type="entry name" value="PEPTIDYL-TRNA HYDROLASE"/>
    <property type="match status" value="1"/>
</dbReference>
<evidence type="ECO:0000313" key="7">
    <source>
        <dbReference type="Proteomes" id="UP001211065"/>
    </source>
</evidence>
<evidence type="ECO:0000256" key="3">
    <source>
        <dbReference type="ARBA" id="ARBA00022801"/>
    </source>
</evidence>
<organism evidence="6 7">
    <name type="scientific">Clydaea vesicula</name>
    <dbReference type="NCBI Taxonomy" id="447962"/>
    <lineage>
        <taxon>Eukaryota</taxon>
        <taxon>Fungi</taxon>
        <taxon>Fungi incertae sedis</taxon>
        <taxon>Chytridiomycota</taxon>
        <taxon>Chytridiomycota incertae sedis</taxon>
        <taxon>Chytridiomycetes</taxon>
        <taxon>Lobulomycetales</taxon>
        <taxon>Lobulomycetaceae</taxon>
        <taxon>Clydaea</taxon>
    </lineage>
</organism>
<dbReference type="InterPro" id="IPR018171">
    <property type="entry name" value="Pept_tRNA_hydro_CS"/>
</dbReference>
<keyword evidence="7" id="KW-1185">Reference proteome</keyword>
<dbReference type="EC" id="3.1.1.29" evidence="1"/>
<keyword evidence="2" id="KW-0820">tRNA-binding</keyword>
<dbReference type="Pfam" id="PF01195">
    <property type="entry name" value="Pept_tRNA_hydro"/>
    <property type="match status" value="1"/>
</dbReference>
<dbReference type="Proteomes" id="UP001211065">
    <property type="component" value="Unassembled WGS sequence"/>
</dbReference>
<dbReference type="InterPro" id="IPR036416">
    <property type="entry name" value="Pept_tRNA_hydro_sf"/>
</dbReference>
<evidence type="ECO:0000256" key="2">
    <source>
        <dbReference type="ARBA" id="ARBA00022555"/>
    </source>
</evidence>
<dbReference type="GO" id="GO:0004045">
    <property type="term" value="F:peptidyl-tRNA hydrolase activity"/>
    <property type="evidence" value="ECO:0007669"/>
    <property type="project" value="UniProtKB-EC"/>
</dbReference>
<name>A0AAD5TX33_9FUNG</name>